<protein>
    <submittedName>
        <fullName evidence="1">Uncharacterized protein</fullName>
    </submittedName>
</protein>
<reference evidence="2" key="1">
    <citation type="submission" date="2017-02" db="EMBL/GenBank/DDBJ databases">
        <authorList>
            <person name="Daims H."/>
        </authorList>
    </citation>
    <scope>NUCLEOTIDE SEQUENCE [LARGE SCALE GENOMIC DNA]</scope>
</reference>
<evidence type="ECO:0000313" key="2">
    <source>
        <dbReference type="Proteomes" id="UP000195442"/>
    </source>
</evidence>
<keyword evidence="2" id="KW-1185">Reference proteome</keyword>
<dbReference type="AlphaFoldDB" id="A0A1R4H4T2"/>
<evidence type="ECO:0000313" key="1">
    <source>
        <dbReference type="EMBL" id="SJM91254.1"/>
    </source>
</evidence>
<dbReference type="EMBL" id="FUKJ01000129">
    <property type="protein sequence ID" value="SJM91254.1"/>
    <property type="molecule type" value="Genomic_DNA"/>
</dbReference>
<proteinExistence type="predicted"/>
<organism evidence="1 2">
    <name type="scientific">Crenothrix polyspora</name>
    <dbReference type="NCBI Taxonomy" id="360316"/>
    <lineage>
        <taxon>Bacteria</taxon>
        <taxon>Pseudomonadati</taxon>
        <taxon>Pseudomonadota</taxon>
        <taxon>Gammaproteobacteria</taxon>
        <taxon>Methylococcales</taxon>
        <taxon>Crenotrichaceae</taxon>
        <taxon>Crenothrix</taxon>
    </lineage>
</organism>
<gene>
    <name evidence="1" type="ORF">CRENPOLYSF2_2140002</name>
</gene>
<accession>A0A1R4H4T2</accession>
<dbReference type="Proteomes" id="UP000195442">
    <property type="component" value="Unassembled WGS sequence"/>
</dbReference>
<sequence>MLMYNWPESSSTMPQGVCRPFLAKSWSHALLLPRLKPPLESSPKLTVALQSMLILATWPFWALASRSFF</sequence>
<name>A0A1R4H4T2_9GAMM</name>